<dbReference type="Proteomes" id="UP001589575">
    <property type="component" value="Unassembled WGS sequence"/>
</dbReference>
<reference evidence="1 2" key="1">
    <citation type="submission" date="2024-09" db="EMBL/GenBank/DDBJ databases">
        <authorList>
            <person name="Sun Q."/>
            <person name="Mori K."/>
        </authorList>
    </citation>
    <scope>NUCLEOTIDE SEQUENCE [LARGE SCALE GENOMIC DNA]</scope>
    <source>
        <strain evidence="1 2">CCM 7609</strain>
    </source>
</reference>
<proteinExistence type="predicted"/>
<sequence>MVTGGRCQNLLSPAAVGALVGRVRRQAYEPALMWGPAVGNVRNNGPEIAAALGGFARLVLNCCGGPNPTLSSALSAVSRRDPRSCK</sequence>
<evidence type="ECO:0000313" key="1">
    <source>
        <dbReference type="EMBL" id="MFB9075589.1"/>
    </source>
</evidence>
<comment type="caution">
    <text evidence="1">The sequence shown here is derived from an EMBL/GenBank/DDBJ whole genome shotgun (WGS) entry which is preliminary data.</text>
</comment>
<evidence type="ECO:0000313" key="2">
    <source>
        <dbReference type="Proteomes" id="UP001589575"/>
    </source>
</evidence>
<protein>
    <submittedName>
        <fullName evidence="1">Uncharacterized protein</fullName>
    </submittedName>
</protein>
<name>A0ABV5GAE8_9MICC</name>
<accession>A0ABV5GAE8</accession>
<gene>
    <name evidence="1" type="ORF">ACFFX0_32265</name>
</gene>
<dbReference type="EMBL" id="JBHMFI010000023">
    <property type="protein sequence ID" value="MFB9075589.1"/>
    <property type="molecule type" value="Genomic_DNA"/>
</dbReference>
<organism evidence="1 2">
    <name type="scientific">Citricoccus parietis</name>
    <dbReference type="NCBI Taxonomy" id="592307"/>
    <lineage>
        <taxon>Bacteria</taxon>
        <taxon>Bacillati</taxon>
        <taxon>Actinomycetota</taxon>
        <taxon>Actinomycetes</taxon>
        <taxon>Micrococcales</taxon>
        <taxon>Micrococcaceae</taxon>
        <taxon>Citricoccus</taxon>
    </lineage>
</organism>
<keyword evidence="2" id="KW-1185">Reference proteome</keyword>